<evidence type="ECO:0000256" key="2">
    <source>
        <dbReference type="ARBA" id="ARBA00022676"/>
    </source>
</evidence>
<keyword evidence="7 16" id="KW-1133">Transmembrane helix</keyword>
<dbReference type="GO" id="GO:0015648">
    <property type="term" value="F:lipid-linked peptidoglycan transporter activity"/>
    <property type="evidence" value="ECO:0007669"/>
    <property type="project" value="TreeGrafter"/>
</dbReference>
<gene>
    <name evidence="17" type="ORF">COU10_02910</name>
</gene>
<feature type="transmembrane region" description="Helical" evidence="16">
    <location>
        <begin position="12"/>
        <end position="34"/>
    </location>
</feature>
<evidence type="ECO:0000256" key="6">
    <source>
        <dbReference type="ARBA" id="ARBA00022984"/>
    </source>
</evidence>
<dbReference type="GO" id="GO:0009252">
    <property type="term" value="P:peptidoglycan biosynthetic process"/>
    <property type="evidence" value="ECO:0007669"/>
    <property type="project" value="UniProtKB-KW"/>
</dbReference>
<feature type="transmembrane region" description="Helical" evidence="16">
    <location>
        <begin position="80"/>
        <end position="104"/>
    </location>
</feature>
<evidence type="ECO:0000256" key="5">
    <source>
        <dbReference type="ARBA" id="ARBA00022960"/>
    </source>
</evidence>
<comment type="subcellular location">
    <subcellularLocation>
        <location evidence="1">Membrane</location>
        <topology evidence="1">Multi-pass membrane protein</topology>
    </subcellularLocation>
</comment>
<feature type="transmembrane region" description="Helical" evidence="16">
    <location>
        <begin position="110"/>
        <end position="133"/>
    </location>
</feature>
<evidence type="ECO:0000256" key="12">
    <source>
        <dbReference type="ARBA" id="ARBA00041185"/>
    </source>
</evidence>
<keyword evidence="3" id="KW-0808">Transferase</keyword>
<dbReference type="Proteomes" id="UP000230903">
    <property type="component" value="Unassembled WGS sequence"/>
</dbReference>
<organism evidence="17 18">
    <name type="scientific">Candidatus Harrisonbacteria bacterium CG10_big_fil_rev_8_21_14_0_10_45_28</name>
    <dbReference type="NCBI Taxonomy" id="1974586"/>
    <lineage>
        <taxon>Bacteria</taxon>
        <taxon>Candidatus Harrisoniibacteriota</taxon>
    </lineage>
</organism>
<keyword evidence="6" id="KW-0573">Peptidoglycan synthesis</keyword>
<evidence type="ECO:0000256" key="16">
    <source>
        <dbReference type="SAM" id="Phobius"/>
    </source>
</evidence>
<dbReference type="GO" id="GO:0005886">
    <property type="term" value="C:plasma membrane"/>
    <property type="evidence" value="ECO:0007669"/>
    <property type="project" value="TreeGrafter"/>
</dbReference>
<dbReference type="EMBL" id="PFBC01000046">
    <property type="protein sequence ID" value="PIR87763.1"/>
    <property type="molecule type" value="Genomic_DNA"/>
</dbReference>
<evidence type="ECO:0000256" key="15">
    <source>
        <dbReference type="ARBA" id="ARBA00049902"/>
    </source>
</evidence>
<evidence type="ECO:0000256" key="7">
    <source>
        <dbReference type="ARBA" id="ARBA00022989"/>
    </source>
</evidence>
<comment type="catalytic activity">
    <reaction evidence="15">
        <text>[GlcNAc-(1-&gt;4)-Mur2Ac(oyl-L-Ala-gamma-D-Glu-L-Lys-D-Ala-D-Ala)](n)-di-trans,octa-cis-undecaprenyl diphosphate + beta-D-GlcNAc-(1-&gt;4)-Mur2Ac(oyl-L-Ala-gamma-D-Glu-L-Lys-D-Ala-D-Ala)-di-trans,octa-cis-undecaprenyl diphosphate = [GlcNAc-(1-&gt;4)-Mur2Ac(oyl-L-Ala-gamma-D-Glu-L-Lys-D-Ala-D-Ala)](n+1)-di-trans,octa-cis-undecaprenyl diphosphate + di-trans,octa-cis-undecaprenyl diphosphate + H(+)</text>
        <dbReference type="Rhea" id="RHEA:23708"/>
        <dbReference type="Rhea" id="RHEA-COMP:9602"/>
        <dbReference type="Rhea" id="RHEA-COMP:9603"/>
        <dbReference type="ChEBI" id="CHEBI:15378"/>
        <dbReference type="ChEBI" id="CHEBI:58405"/>
        <dbReference type="ChEBI" id="CHEBI:60033"/>
        <dbReference type="ChEBI" id="CHEBI:78435"/>
        <dbReference type="EC" id="2.4.99.28"/>
    </reaction>
</comment>
<sequence>MRSFISKASKPVDYSIVITFFLLLGFGFLVLASASSSLGAEKFGDSYYFLKHQLVYGFMPGLLAFLILTRVNFRIFKNKFFALGLLLLTLIFVVLVFTPLGITAKGATRWISLGPLTFQPAELLKISLIIYLASWLARTSNRQTSLMSGLIPFSVILGIVSVPLILQNSTAPVGILILVSLVMYSMSGARVRYVLGILLVGGLAVAIIVMATPYRAQRILTFLHPDDDIGAAGYHSMQAKTAIGAGGVTGVGLGQGAVKFNLPEPAGDSVFAVLAEEFGFVGVLALLGLFLFLILRMFLLSGSVRDQFGSLLLIGFGSLIATQTIFNIGAMSGVLPLSGTPLPFISYGGTQLAVLMAMIGVTVNISRYQ</sequence>
<evidence type="ECO:0000313" key="17">
    <source>
        <dbReference type="EMBL" id="PIR87763.1"/>
    </source>
</evidence>
<evidence type="ECO:0000256" key="8">
    <source>
        <dbReference type="ARBA" id="ARBA00023136"/>
    </source>
</evidence>
<proteinExistence type="inferred from homology"/>
<dbReference type="Pfam" id="PF01098">
    <property type="entry name" value="FTSW_RODA_SPOVE"/>
    <property type="match status" value="1"/>
</dbReference>
<evidence type="ECO:0000313" key="18">
    <source>
        <dbReference type="Proteomes" id="UP000230903"/>
    </source>
</evidence>
<feature type="transmembrane region" description="Helical" evidence="16">
    <location>
        <begin position="278"/>
        <end position="299"/>
    </location>
</feature>
<dbReference type="InterPro" id="IPR001182">
    <property type="entry name" value="FtsW/RodA"/>
</dbReference>
<feature type="transmembrane region" description="Helical" evidence="16">
    <location>
        <begin position="311"/>
        <end position="332"/>
    </location>
</feature>
<evidence type="ECO:0000256" key="1">
    <source>
        <dbReference type="ARBA" id="ARBA00004141"/>
    </source>
</evidence>
<evidence type="ECO:0000256" key="3">
    <source>
        <dbReference type="ARBA" id="ARBA00022679"/>
    </source>
</evidence>
<feature type="transmembrane region" description="Helical" evidence="16">
    <location>
        <begin position="193"/>
        <end position="214"/>
    </location>
</feature>
<evidence type="ECO:0000256" key="11">
    <source>
        <dbReference type="ARBA" id="ARBA00038053"/>
    </source>
</evidence>
<name>A0A2H0UN00_9BACT</name>
<feature type="transmembrane region" description="Helical" evidence="16">
    <location>
        <begin position="344"/>
        <end position="365"/>
    </location>
</feature>
<dbReference type="EC" id="2.4.99.28" evidence="14"/>
<accession>A0A2H0UN00</accession>
<dbReference type="GO" id="GO:0032153">
    <property type="term" value="C:cell division site"/>
    <property type="evidence" value="ECO:0007669"/>
    <property type="project" value="TreeGrafter"/>
</dbReference>
<keyword evidence="2" id="KW-0328">Glycosyltransferase</keyword>
<evidence type="ECO:0000256" key="10">
    <source>
        <dbReference type="ARBA" id="ARBA00033270"/>
    </source>
</evidence>
<dbReference type="PANTHER" id="PTHR30474:SF2">
    <property type="entry name" value="PEPTIDOGLYCAN GLYCOSYLTRANSFERASE FTSW-RELATED"/>
    <property type="match status" value="1"/>
</dbReference>
<evidence type="ECO:0000256" key="13">
    <source>
        <dbReference type="ARBA" id="ARBA00041418"/>
    </source>
</evidence>
<reference evidence="18" key="1">
    <citation type="submission" date="2017-09" db="EMBL/GenBank/DDBJ databases">
        <title>Depth-based differentiation of microbial function through sediment-hosted aquifers and enrichment of novel symbionts in the deep terrestrial subsurface.</title>
        <authorList>
            <person name="Probst A.J."/>
            <person name="Ladd B."/>
            <person name="Jarett J.K."/>
            <person name="Geller-Mcgrath D.E."/>
            <person name="Sieber C.M.K."/>
            <person name="Emerson J.B."/>
            <person name="Anantharaman K."/>
            <person name="Thomas B.C."/>
            <person name="Malmstrom R."/>
            <person name="Stieglmeier M."/>
            <person name="Klingl A."/>
            <person name="Woyke T."/>
            <person name="Ryan C.M."/>
            <person name="Banfield J.F."/>
        </authorList>
    </citation>
    <scope>NUCLEOTIDE SEQUENCE [LARGE SCALE GENOMIC DNA]</scope>
</reference>
<dbReference type="AlphaFoldDB" id="A0A2H0UN00"/>
<dbReference type="PANTHER" id="PTHR30474">
    <property type="entry name" value="CELL CYCLE PROTEIN"/>
    <property type="match status" value="1"/>
</dbReference>
<keyword evidence="8 16" id="KW-0472">Membrane</keyword>
<dbReference type="GO" id="GO:0008360">
    <property type="term" value="P:regulation of cell shape"/>
    <property type="evidence" value="ECO:0007669"/>
    <property type="project" value="UniProtKB-KW"/>
</dbReference>
<evidence type="ECO:0000256" key="9">
    <source>
        <dbReference type="ARBA" id="ARBA00032370"/>
    </source>
</evidence>
<dbReference type="GO" id="GO:0008955">
    <property type="term" value="F:peptidoglycan glycosyltransferase activity"/>
    <property type="evidence" value="ECO:0007669"/>
    <property type="project" value="UniProtKB-EC"/>
</dbReference>
<comment type="similarity">
    <text evidence="11">Belongs to the SEDS family. FtsW subfamily.</text>
</comment>
<evidence type="ECO:0000256" key="4">
    <source>
        <dbReference type="ARBA" id="ARBA00022692"/>
    </source>
</evidence>
<protein>
    <recommendedName>
        <fullName evidence="12">Probable peptidoglycan glycosyltransferase FtsW</fullName>
        <ecNumber evidence="14">2.4.99.28</ecNumber>
    </recommendedName>
    <alternativeName>
        <fullName evidence="13">Cell division protein FtsW</fullName>
    </alternativeName>
    <alternativeName>
        <fullName evidence="10">Cell wall polymerase</fullName>
    </alternativeName>
    <alternativeName>
        <fullName evidence="9">Peptidoglycan polymerase</fullName>
    </alternativeName>
</protein>
<keyword evidence="5" id="KW-0133">Cell shape</keyword>
<feature type="transmembrane region" description="Helical" evidence="16">
    <location>
        <begin position="145"/>
        <end position="164"/>
    </location>
</feature>
<comment type="caution">
    <text evidence="17">The sequence shown here is derived from an EMBL/GenBank/DDBJ whole genome shotgun (WGS) entry which is preliminary data.</text>
</comment>
<evidence type="ECO:0000256" key="14">
    <source>
        <dbReference type="ARBA" id="ARBA00044770"/>
    </source>
</evidence>
<keyword evidence="4 16" id="KW-0812">Transmembrane</keyword>
<dbReference type="GO" id="GO:0051301">
    <property type="term" value="P:cell division"/>
    <property type="evidence" value="ECO:0007669"/>
    <property type="project" value="InterPro"/>
</dbReference>
<feature type="transmembrane region" description="Helical" evidence="16">
    <location>
        <begin position="170"/>
        <end position="186"/>
    </location>
</feature>
<feature type="transmembrane region" description="Helical" evidence="16">
    <location>
        <begin position="54"/>
        <end position="73"/>
    </location>
</feature>